<dbReference type="PANTHER" id="PTHR43428">
    <property type="entry name" value="ARSENATE REDUCTASE"/>
    <property type="match status" value="1"/>
</dbReference>
<dbReference type="RefSeq" id="WP_150493463.1">
    <property type="nucleotide sequence ID" value="NZ_BMFA01000001.1"/>
</dbReference>
<organism evidence="3 4">
    <name type="scientific">Roseibium aquae</name>
    <dbReference type="NCBI Taxonomy" id="1323746"/>
    <lineage>
        <taxon>Bacteria</taxon>
        <taxon>Pseudomonadati</taxon>
        <taxon>Pseudomonadota</taxon>
        <taxon>Alphaproteobacteria</taxon>
        <taxon>Hyphomicrobiales</taxon>
        <taxon>Stappiaceae</taxon>
        <taxon>Roseibium</taxon>
    </lineage>
</organism>
<comment type="caution">
    <text evidence="3">The sequence shown here is derived from an EMBL/GenBank/DDBJ whole genome shotgun (WGS) entry which is preliminary data.</text>
</comment>
<protein>
    <submittedName>
        <fullName evidence="3">ArsR family transcriptional regulator</fullName>
    </submittedName>
</protein>
<reference evidence="3" key="1">
    <citation type="journal article" date="2014" name="Int. J. Syst. Evol. Microbiol.">
        <title>Complete genome sequence of Corynebacterium casei LMG S-19264T (=DSM 44701T), isolated from a smear-ripened cheese.</title>
        <authorList>
            <consortium name="US DOE Joint Genome Institute (JGI-PGF)"/>
            <person name="Walter F."/>
            <person name="Albersmeier A."/>
            <person name="Kalinowski J."/>
            <person name="Ruckert C."/>
        </authorList>
    </citation>
    <scope>NUCLEOTIDE SEQUENCE</scope>
    <source>
        <strain evidence="3">CGMCC 1.12426</strain>
    </source>
</reference>
<evidence type="ECO:0000313" key="4">
    <source>
        <dbReference type="Proteomes" id="UP000605148"/>
    </source>
</evidence>
<dbReference type="GO" id="GO:0046685">
    <property type="term" value="P:response to arsenic-containing substance"/>
    <property type="evidence" value="ECO:0007669"/>
    <property type="project" value="UniProtKB-KW"/>
</dbReference>
<dbReference type="InterPro" id="IPR036196">
    <property type="entry name" value="Ptyr_pPase_sf"/>
</dbReference>
<keyword evidence="4" id="KW-1185">Reference proteome</keyword>
<dbReference type="Pfam" id="PF01451">
    <property type="entry name" value="LMWPc"/>
    <property type="match status" value="1"/>
</dbReference>
<dbReference type="Gene3D" id="3.40.50.2300">
    <property type="match status" value="1"/>
</dbReference>
<proteinExistence type="predicted"/>
<evidence type="ECO:0000259" key="2">
    <source>
        <dbReference type="SMART" id="SM00226"/>
    </source>
</evidence>
<dbReference type="SMART" id="SM00226">
    <property type="entry name" value="LMWPc"/>
    <property type="match status" value="1"/>
</dbReference>
<name>A0A916T627_9HYPH</name>
<gene>
    <name evidence="3" type="ORF">GCM10011316_01580</name>
</gene>
<dbReference type="InterPro" id="IPR023485">
    <property type="entry name" value="Ptyr_pPase"/>
</dbReference>
<dbReference type="OrthoDB" id="9793058at2"/>
<dbReference type="Proteomes" id="UP000605148">
    <property type="component" value="Unassembled WGS sequence"/>
</dbReference>
<accession>A0A916T627</accession>
<dbReference type="AlphaFoldDB" id="A0A916T627"/>
<evidence type="ECO:0000313" key="3">
    <source>
        <dbReference type="EMBL" id="GGB33207.1"/>
    </source>
</evidence>
<reference evidence="3" key="2">
    <citation type="submission" date="2020-09" db="EMBL/GenBank/DDBJ databases">
        <authorList>
            <person name="Sun Q."/>
            <person name="Zhou Y."/>
        </authorList>
    </citation>
    <scope>NUCLEOTIDE SEQUENCE</scope>
    <source>
        <strain evidence="3">CGMCC 1.12426</strain>
    </source>
</reference>
<feature type="domain" description="Phosphotyrosine protein phosphatase I" evidence="2">
    <location>
        <begin position="2"/>
        <end position="140"/>
    </location>
</feature>
<dbReference type="CDD" id="cd16345">
    <property type="entry name" value="LMWP_ArsC"/>
    <property type="match status" value="1"/>
</dbReference>
<dbReference type="PANTHER" id="PTHR43428:SF1">
    <property type="entry name" value="ARSENATE REDUCTASE"/>
    <property type="match status" value="1"/>
</dbReference>
<dbReference type="SUPFAM" id="SSF52788">
    <property type="entry name" value="Phosphotyrosine protein phosphatases I"/>
    <property type="match status" value="1"/>
</dbReference>
<dbReference type="EMBL" id="BMFA01000001">
    <property type="protein sequence ID" value="GGB33207.1"/>
    <property type="molecule type" value="Genomic_DNA"/>
</dbReference>
<keyword evidence="1" id="KW-0059">Arsenical resistance</keyword>
<evidence type="ECO:0000256" key="1">
    <source>
        <dbReference type="ARBA" id="ARBA00022849"/>
    </source>
</evidence>
<sequence length="168" mass="18199">MRRVMFVCTANSARSVLAEAILRHRGGRRFEAYSSGSSPRGTVNPDALLCLARHGLPTTGYRSKSWDEFASEKAPVLDLVVTVCDSAAGESCPVWLGHPMTVHWGIPDPASVDGDEAVRAAAFDLAFLRLSKRISAFLDEGDDVFDAPDGRDRLNAIGKLDLQPEPSE</sequence>